<dbReference type="NCBIfam" id="TIGR00952">
    <property type="entry name" value="S15_bact"/>
    <property type="match status" value="1"/>
</dbReference>
<dbReference type="GO" id="GO:1990904">
    <property type="term" value="C:ribonucleoprotein complex"/>
    <property type="evidence" value="ECO:0007669"/>
    <property type="project" value="UniProtKB-KW"/>
</dbReference>
<sequence>MFAVAAVSGSRIAVSSSFSPQTRPAQRRGALHVVAADKRTRPALADVASFQKGGASDTGGSSVQIALLTRRIEGLTTHLLKNKKDYSTQRGLKKLLGQRSRLQNYLKKKNFEEYSQTMDALGLKR</sequence>
<dbReference type="Gene3D" id="1.10.287.10">
    <property type="entry name" value="S15/NS1, RNA-binding"/>
    <property type="match status" value="1"/>
</dbReference>
<protein>
    <recommendedName>
        <fullName evidence="5">30S ribosomal protein S15</fullName>
    </recommendedName>
</protein>
<dbReference type="AlphaFoldDB" id="A0A1Y5IEJ1"/>
<dbReference type="CDD" id="cd00353">
    <property type="entry name" value="Ribosomal_S15p_S13e"/>
    <property type="match status" value="1"/>
</dbReference>
<dbReference type="PANTHER" id="PTHR23321">
    <property type="entry name" value="RIBOSOMAL PROTEIN S15, BACTERIAL AND ORGANELLAR"/>
    <property type="match status" value="1"/>
</dbReference>
<evidence type="ECO:0000256" key="1">
    <source>
        <dbReference type="ARBA" id="ARBA00008434"/>
    </source>
</evidence>
<comment type="similarity">
    <text evidence="1 4">Belongs to the universal ribosomal protein uS15 family.</text>
</comment>
<dbReference type="GO" id="GO:0006412">
    <property type="term" value="P:translation"/>
    <property type="evidence" value="ECO:0007669"/>
    <property type="project" value="InterPro"/>
</dbReference>
<dbReference type="Proteomes" id="UP000195557">
    <property type="component" value="Unassembled WGS sequence"/>
</dbReference>
<evidence type="ECO:0000256" key="4">
    <source>
        <dbReference type="RuleBase" id="RU003919"/>
    </source>
</evidence>
<dbReference type="GO" id="GO:0005840">
    <property type="term" value="C:ribosome"/>
    <property type="evidence" value="ECO:0007669"/>
    <property type="project" value="UniProtKB-KW"/>
</dbReference>
<dbReference type="eggNOG" id="KOG2815">
    <property type="taxonomic scope" value="Eukaryota"/>
</dbReference>
<evidence type="ECO:0000313" key="6">
    <source>
        <dbReference type="EMBL" id="OUS47921.1"/>
    </source>
</evidence>
<dbReference type="GO" id="GO:0005737">
    <property type="term" value="C:cytoplasm"/>
    <property type="evidence" value="ECO:0007669"/>
    <property type="project" value="UniProtKB-ARBA"/>
</dbReference>
<dbReference type="InterPro" id="IPR000589">
    <property type="entry name" value="Ribosomal_uS15"/>
</dbReference>
<organism evidence="6">
    <name type="scientific">Ostreococcus tauri</name>
    <name type="common">Marine green alga</name>
    <dbReference type="NCBI Taxonomy" id="70448"/>
    <lineage>
        <taxon>Eukaryota</taxon>
        <taxon>Viridiplantae</taxon>
        <taxon>Chlorophyta</taxon>
        <taxon>Mamiellophyceae</taxon>
        <taxon>Mamiellales</taxon>
        <taxon>Bathycoccaceae</taxon>
        <taxon>Ostreococcus</taxon>
    </lineage>
</organism>
<dbReference type="PROSITE" id="PS00362">
    <property type="entry name" value="RIBOSOMAL_S15"/>
    <property type="match status" value="1"/>
</dbReference>
<dbReference type="HAMAP" id="MF_01343_B">
    <property type="entry name" value="Ribosomal_uS15_B"/>
    <property type="match status" value="1"/>
</dbReference>
<proteinExistence type="inferred from homology"/>
<dbReference type="SUPFAM" id="SSF47060">
    <property type="entry name" value="S15/NS1 RNA-binding domain"/>
    <property type="match status" value="1"/>
</dbReference>
<dbReference type="SMART" id="SM01387">
    <property type="entry name" value="Ribosomal_S15"/>
    <property type="match status" value="1"/>
</dbReference>
<keyword evidence="3 4" id="KW-0687">Ribonucleoprotein</keyword>
<dbReference type="PANTHER" id="PTHR23321:SF26">
    <property type="entry name" value="SMALL RIBOSOMAL SUBUNIT PROTEIN US15M"/>
    <property type="match status" value="1"/>
</dbReference>
<reference evidence="6" key="1">
    <citation type="submission" date="2017-04" db="EMBL/GenBank/DDBJ databases">
        <title>Population genomics of picophytoplankton unveils novel chromosome hypervariability.</title>
        <authorList>
            <consortium name="DOE Joint Genome Institute"/>
            <person name="Blanc-Mathieu R."/>
            <person name="Krasovec M."/>
            <person name="Hebrard M."/>
            <person name="Yau S."/>
            <person name="Desgranges E."/>
            <person name="Martin J."/>
            <person name="Schackwitz W."/>
            <person name="Kuo A."/>
            <person name="Salin G."/>
            <person name="Donnadieu C."/>
            <person name="Desdevises Y."/>
            <person name="Sanchez-Ferandin S."/>
            <person name="Moreau H."/>
            <person name="Rivals E."/>
            <person name="Grigoriev I.V."/>
            <person name="Grimsley N."/>
            <person name="Eyre-Walker A."/>
            <person name="Piganeau G."/>
        </authorList>
    </citation>
    <scope>NUCLEOTIDE SEQUENCE [LARGE SCALE GENOMIC DNA]</scope>
    <source>
        <strain evidence="6">RCC 1115</strain>
    </source>
</reference>
<dbReference type="Pfam" id="PF00312">
    <property type="entry name" value="Ribosomal_S15"/>
    <property type="match status" value="1"/>
</dbReference>
<evidence type="ECO:0000256" key="2">
    <source>
        <dbReference type="ARBA" id="ARBA00022980"/>
    </source>
</evidence>
<dbReference type="GO" id="GO:0003735">
    <property type="term" value="F:structural constituent of ribosome"/>
    <property type="evidence" value="ECO:0007669"/>
    <property type="project" value="InterPro"/>
</dbReference>
<evidence type="ECO:0000256" key="3">
    <source>
        <dbReference type="ARBA" id="ARBA00023274"/>
    </source>
</evidence>
<dbReference type="EMBL" id="KZ155776">
    <property type="protein sequence ID" value="OUS47921.1"/>
    <property type="molecule type" value="Genomic_DNA"/>
</dbReference>
<evidence type="ECO:0000256" key="5">
    <source>
        <dbReference type="RuleBase" id="RU003920"/>
    </source>
</evidence>
<name>A0A1Y5IEJ1_OSTTA</name>
<keyword evidence="2 4" id="KW-0689">Ribosomal protein</keyword>
<accession>A0A1Y5IEJ1</accession>
<dbReference type="InterPro" id="IPR009068">
    <property type="entry name" value="uS15_NS1_RNA-bd_sf"/>
</dbReference>
<gene>
    <name evidence="6" type="ORF">BE221DRAFT_91116</name>
</gene>
<dbReference type="InterPro" id="IPR005290">
    <property type="entry name" value="Ribosomal_uS15_bac-type"/>
</dbReference>